<dbReference type="Proteomes" id="UP001500979">
    <property type="component" value="Unassembled WGS sequence"/>
</dbReference>
<evidence type="ECO:0000313" key="1">
    <source>
        <dbReference type="EMBL" id="GAA2822470.1"/>
    </source>
</evidence>
<protein>
    <submittedName>
        <fullName evidence="1">Uncharacterized protein</fullName>
    </submittedName>
</protein>
<comment type="caution">
    <text evidence="1">The sequence shown here is derived from an EMBL/GenBank/DDBJ whole genome shotgun (WGS) entry which is preliminary data.</text>
</comment>
<gene>
    <name evidence="1" type="ORF">GCM10010470_66910</name>
</gene>
<proteinExistence type="predicted"/>
<name>A0ABN3VND0_9PSEU</name>
<evidence type="ECO:0000313" key="2">
    <source>
        <dbReference type="Proteomes" id="UP001500979"/>
    </source>
</evidence>
<sequence length="154" mass="17208">MGYDMVVQGAPADEEHTYLRRNIWGMGPTRQALVDLGMAFLSEMPAFPDDSHLSRKTDFNEDGEPVTEQAKRFVEAIERTLADHGAGDAEYLGGIPLHKFGSNDGWHVTDKECTEALAAYDTSIQHGDKHPEAFDDDVIPFLKTAARYEGFRVY</sequence>
<dbReference type="EMBL" id="BAAAUX010000052">
    <property type="protein sequence ID" value="GAA2822470.1"/>
    <property type="molecule type" value="Genomic_DNA"/>
</dbReference>
<dbReference type="RefSeq" id="WP_344686402.1">
    <property type="nucleotide sequence ID" value="NZ_BAAAUX010000052.1"/>
</dbReference>
<accession>A0ABN3VND0</accession>
<keyword evidence="2" id="KW-1185">Reference proteome</keyword>
<organism evidence="1 2">
    <name type="scientific">Saccharopolyspora taberi</name>
    <dbReference type="NCBI Taxonomy" id="60895"/>
    <lineage>
        <taxon>Bacteria</taxon>
        <taxon>Bacillati</taxon>
        <taxon>Actinomycetota</taxon>
        <taxon>Actinomycetes</taxon>
        <taxon>Pseudonocardiales</taxon>
        <taxon>Pseudonocardiaceae</taxon>
        <taxon>Saccharopolyspora</taxon>
    </lineage>
</organism>
<reference evidence="1 2" key="1">
    <citation type="journal article" date="2019" name="Int. J. Syst. Evol. Microbiol.">
        <title>The Global Catalogue of Microorganisms (GCM) 10K type strain sequencing project: providing services to taxonomists for standard genome sequencing and annotation.</title>
        <authorList>
            <consortium name="The Broad Institute Genomics Platform"/>
            <consortium name="The Broad Institute Genome Sequencing Center for Infectious Disease"/>
            <person name="Wu L."/>
            <person name="Ma J."/>
        </authorList>
    </citation>
    <scope>NUCLEOTIDE SEQUENCE [LARGE SCALE GENOMIC DNA]</scope>
    <source>
        <strain evidence="1 2">JCM 9383</strain>
    </source>
</reference>